<comment type="similarity">
    <text evidence="2 10">Belongs to the organic radical-activating enzymes family.</text>
</comment>
<keyword evidence="9 10" id="KW-0411">Iron-sulfur</keyword>
<reference evidence="12 13" key="1">
    <citation type="submission" date="2014-06" db="EMBL/GenBank/DDBJ databases">
        <title>Whole Genome Sequences of Three Symbiotic Endozoicomonas Bacteria.</title>
        <authorList>
            <person name="Neave M.J."/>
            <person name="Apprill A."/>
            <person name="Voolstra C.R."/>
        </authorList>
    </citation>
    <scope>NUCLEOTIDE SEQUENCE [LARGE SCALE GENOMIC DNA]</scope>
    <source>
        <strain evidence="12 13">DSM 25634</strain>
    </source>
</reference>
<evidence type="ECO:0000256" key="7">
    <source>
        <dbReference type="ARBA" id="ARBA00023002"/>
    </source>
</evidence>
<dbReference type="InterPro" id="IPR034457">
    <property type="entry name" value="Organic_radical-activating"/>
</dbReference>
<evidence type="ECO:0000313" key="12">
    <source>
        <dbReference type="EMBL" id="KEQ18641.1"/>
    </source>
</evidence>
<evidence type="ECO:0000256" key="1">
    <source>
        <dbReference type="ARBA" id="ARBA00002918"/>
    </source>
</evidence>
<gene>
    <name evidence="12" type="primary">pflA</name>
    <name evidence="12" type="ORF">GZ78_00460</name>
</gene>
<keyword evidence="8 10" id="KW-0408">Iron</keyword>
<keyword evidence="3 10" id="KW-0004">4Fe-4S</keyword>
<dbReference type="GO" id="GO:0006006">
    <property type="term" value="P:glucose metabolic process"/>
    <property type="evidence" value="ECO:0007669"/>
    <property type="project" value="UniProtKB-KW"/>
</dbReference>
<dbReference type="Proteomes" id="UP000028073">
    <property type="component" value="Unassembled WGS sequence"/>
</dbReference>
<dbReference type="SFLD" id="SFLDS00029">
    <property type="entry name" value="Radical_SAM"/>
    <property type="match status" value="1"/>
</dbReference>
<sequence>MAIGRVHSMDSFGTVDGPGIRYVVFMQGCLMRCRYCHNRDTWDLREGGELKSHEEVFREIKKVKNFLSGGVTVTGGEPILQAEFVADLFEACQKEGIHTCLDTNGFAKHINDDVVRLLDSTDLVLLDIKHMDEEMHHKLTYVTGSHTQHFAQYLAEINKPVWIRYVVVDGYTVDPQYAGMLAEFIEPMKNVEKVEILPYHSLGVHKWDFLNDTYELEKVTPPTQEQLDLIRDEFTTRGVAAAY</sequence>
<dbReference type="Gene3D" id="3.20.20.70">
    <property type="entry name" value="Aldolase class I"/>
    <property type="match status" value="1"/>
</dbReference>
<keyword evidence="5 10" id="KW-0949">S-adenosyl-L-methionine</keyword>
<comment type="subcellular location">
    <subcellularLocation>
        <location evidence="10">Cytoplasm</location>
    </subcellularLocation>
</comment>
<accession>A0A081NJL8</accession>
<proteinExistence type="inferred from homology"/>
<dbReference type="PROSITE" id="PS51918">
    <property type="entry name" value="RADICAL_SAM"/>
    <property type="match status" value="1"/>
</dbReference>
<feature type="domain" description="Radical SAM core" evidence="11">
    <location>
        <begin position="15"/>
        <end position="237"/>
    </location>
</feature>
<dbReference type="InterPro" id="IPR013785">
    <property type="entry name" value="Aldolase_TIM"/>
</dbReference>
<protein>
    <recommendedName>
        <fullName evidence="10">Pyruvate formate-lyase-activating enzyme</fullName>
        <ecNumber evidence="10">1.97.1.4</ecNumber>
    </recommendedName>
</protein>
<dbReference type="InterPro" id="IPR012838">
    <property type="entry name" value="PFL1_activating"/>
</dbReference>
<dbReference type="RefSeq" id="WP_034831878.1">
    <property type="nucleotide sequence ID" value="NZ_JOKH01000001.1"/>
</dbReference>
<keyword evidence="12" id="KW-0670">Pyruvate</keyword>
<evidence type="ECO:0000256" key="5">
    <source>
        <dbReference type="ARBA" id="ARBA00022691"/>
    </source>
</evidence>
<dbReference type="AlphaFoldDB" id="A0A081NJL8"/>
<dbReference type="InterPro" id="IPR007197">
    <property type="entry name" value="rSAM"/>
</dbReference>
<evidence type="ECO:0000256" key="4">
    <source>
        <dbReference type="ARBA" id="ARBA00022526"/>
    </source>
</evidence>
<dbReference type="eggNOG" id="COG1180">
    <property type="taxonomic scope" value="Bacteria"/>
</dbReference>
<dbReference type="EMBL" id="JOKH01000001">
    <property type="protein sequence ID" value="KEQ18641.1"/>
    <property type="molecule type" value="Genomic_DNA"/>
</dbReference>
<keyword evidence="6 10" id="KW-0479">Metal-binding</keyword>
<dbReference type="SUPFAM" id="SSF102114">
    <property type="entry name" value="Radical SAM enzymes"/>
    <property type="match status" value="1"/>
</dbReference>
<evidence type="ECO:0000313" key="13">
    <source>
        <dbReference type="Proteomes" id="UP000028073"/>
    </source>
</evidence>
<dbReference type="GO" id="GO:0051539">
    <property type="term" value="F:4 iron, 4 sulfur cluster binding"/>
    <property type="evidence" value="ECO:0007669"/>
    <property type="project" value="UniProtKB-UniRule"/>
</dbReference>
<comment type="caution">
    <text evidence="12">The sequence shown here is derived from an EMBL/GenBank/DDBJ whole genome shotgun (WGS) entry which is preliminary data.</text>
</comment>
<keyword evidence="12" id="KW-0456">Lyase</keyword>
<evidence type="ECO:0000256" key="2">
    <source>
        <dbReference type="ARBA" id="ARBA00009777"/>
    </source>
</evidence>
<dbReference type="EC" id="1.97.1.4" evidence="10"/>
<name>A0A081NJL8_9GAMM</name>
<evidence type="ECO:0000256" key="6">
    <source>
        <dbReference type="ARBA" id="ARBA00022723"/>
    </source>
</evidence>
<dbReference type="GO" id="GO:0005737">
    <property type="term" value="C:cytoplasm"/>
    <property type="evidence" value="ECO:0007669"/>
    <property type="project" value="UniProtKB-SubCell"/>
</dbReference>
<dbReference type="InterPro" id="IPR058240">
    <property type="entry name" value="rSAM_sf"/>
</dbReference>
<dbReference type="NCBIfam" id="TIGR02493">
    <property type="entry name" value="PFLA"/>
    <property type="match status" value="1"/>
</dbReference>
<dbReference type="InterPro" id="IPR001989">
    <property type="entry name" value="Radical_activat_CS"/>
</dbReference>
<dbReference type="GO" id="GO:0046872">
    <property type="term" value="F:metal ion binding"/>
    <property type="evidence" value="ECO:0007669"/>
    <property type="project" value="UniProtKB-UniRule"/>
</dbReference>
<comment type="function">
    <text evidence="1">Activation of pyruvate formate-lyase 1 under anaerobic conditions by generation of an organic free radical, using S-adenosylmethionine and reduced flavodoxin as cosubstrates to produce 5'-deoxy-adenosine.</text>
</comment>
<evidence type="ECO:0000259" key="11">
    <source>
        <dbReference type="PROSITE" id="PS51918"/>
    </source>
</evidence>
<dbReference type="SFLD" id="SFLDG01066">
    <property type="entry name" value="organic_radical-activating_enz"/>
    <property type="match status" value="1"/>
</dbReference>
<evidence type="ECO:0000256" key="9">
    <source>
        <dbReference type="ARBA" id="ARBA00023014"/>
    </source>
</evidence>
<keyword evidence="4" id="KW-0313">Glucose metabolism</keyword>
<keyword evidence="4" id="KW-0119">Carbohydrate metabolism</keyword>
<dbReference type="PANTHER" id="PTHR30352:SF5">
    <property type="entry name" value="PYRUVATE FORMATE-LYASE 1-ACTIVATING ENZYME"/>
    <property type="match status" value="1"/>
</dbReference>
<dbReference type="PANTHER" id="PTHR30352">
    <property type="entry name" value="PYRUVATE FORMATE-LYASE-ACTIVATING ENZYME"/>
    <property type="match status" value="1"/>
</dbReference>
<comment type="function">
    <text evidence="10">Activation of pyruvate formate-lyase under anaerobic conditions by generation of an organic free radical, using S-adenosylmethionine and reduced flavodoxin as cosubstrates to produce 5'-deoxy-adenosine.</text>
</comment>
<organism evidence="12 13">
    <name type="scientific">Endozoicomonas numazuensis</name>
    <dbReference type="NCBI Taxonomy" id="1137799"/>
    <lineage>
        <taxon>Bacteria</taxon>
        <taxon>Pseudomonadati</taxon>
        <taxon>Pseudomonadota</taxon>
        <taxon>Gammaproteobacteria</taxon>
        <taxon>Oceanospirillales</taxon>
        <taxon>Endozoicomonadaceae</taxon>
        <taxon>Endozoicomonas</taxon>
    </lineage>
</organism>
<dbReference type="PROSITE" id="PS01087">
    <property type="entry name" value="RADICAL_ACTIVATING"/>
    <property type="match status" value="1"/>
</dbReference>
<dbReference type="OrthoDB" id="9782387at2"/>
<comment type="catalytic activity">
    <reaction evidence="10">
        <text>glycyl-[formate C-acetyltransferase] + reduced [flavodoxin] + S-adenosyl-L-methionine = glycin-2-yl radical-[formate C-acetyltransferase] + semiquinone [flavodoxin] + 5'-deoxyadenosine + L-methionine + H(+)</text>
        <dbReference type="Rhea" id="RHEA:19225"/>
        <dbReference type="Rhea" id="RHEA-COMP:10622"/>
        <dbReference type="Rhea" id="RHEA-COMP:12190"/>
        <dbReference type="Rhea" id="RHEA-COMP:12191"/>
        <dbReference type="Rhea" id="RHEA-COMP:14480"/>
        <dbReference type="ChEBI" id="CHEBI:15378"/>
        <dbReference type="ChEBI" id="CHEBI:17319"/>
        <dbReference type="ChEBI" id="CHEBI:29947"/>
        <dbReference type="ChEBI" id="CHEBI:32722"/>
        <dbReference type="ChEBI" id="CHEBI:57618"/>
        <dbReference type="ChEBI" id="CHEBI:57844"/>
        <dbReference type="ChEBI" id="CHEBI:59789"/>
        <dbReference type="ChEBI" id="CHEBI:140311"/>
        <dbReference type="EC" id="1.97.1.4"/>
    </reaction>
</comment>
<keyword evidence="7 10" id="KW-0560">Oxidoreductase</keyword>
<dbReference type="CDD" id="cd01335">
    <property type="entry name" value="Radical_SAM"/>
    <property type="match status" value="1"/>
</dbReference>
<evidence type="ECO:0000256" key="8">
    <source>
        <dbReference type="ARBA" id="ARBA00023004"/>
    </source>
</evidence>
<comment type="cofactor">
    <cofactor evidence="10">
        <name>[4Fe-4S] cluster</name>
        <dbReference type="ChEBI" id="CHEBI:49883"/>
    </cofactor>
    <text evidence="10">Binds 1 [4Fe-4S] cluster. The cluster is coordinated with 3 cysteines and an exchangeable S-adenosyl-L-methionine.</text>
</comment>
<keyword evidence="10" id="KW-0963">Cytoplasm</keyword>
<dbReference type="GO" id="GO:0016829">
    <property type="term" value="F:lyase activity"/>
    <property type="evidence" value="ECO:0007669"/>
    <property type="project" value="UniProtKB-KW"/>
</dbReference>
<evidence type="ECO:0000256" key="3">
    <source>
        <dbReference type="ARBA" id="ARBA00022485"/>
    </source>
</evidence>
<dbReference type="GO" id="GO:0043365">
    <property type="term" value="F:[formate-C-acetyltransferase]-activating enzyme activity"/>
    <property type="evidence" value="ECO:0007669"/>
    <property type="project" value="UniProtKB-UniRule"/>
</dbReference>
<dbReference type="Pfam" id="PF04055">
    <property type="entry name" value="Radical_SAM"/>
    <property type="match status" value="1"/>
</dbReference>
<dbReference type="SFLD" id="SFLDG01067">
    <property type="entry name" value="SPASM/twitch_domain_containing"/>
    <property type="match status" value="1"/>
</dbReference>
<evidence type="ECO:0000256" key="10">
    <source>
        <dbReference type="RuleBase" id="RU362053"/>
    </source>
</evidence>
<dbReference type="STRING" id="1137799.GZ78_00460"/>
<keyword evidence="13" id="KW-1185">Reference proteome</keyword>